<organism evidence="1">
    <name type="scientific">Arion vulgaris</name>
    <dbReference type="NCBI Taxonomy" id="1028688"/>
    <lineage>
        <taxon>Eukaryota</taxon>
        <taxon>Metazoa</taxon>
        <taxon>Spiralia</taxon>
        <taxon>Lophotrochozoa</taxon>
        <taxon>Mollusca</taxon>
        <taxon>Gastropoda</taxon>
        <taxon>Heterobranchia</taxon>
        <taxon>Euthyneura</taxon>
        <taxon>Panpulmonata</taxon>
        <taxon>Eupulmonata</taxon>
        <taxon>Stylommatophora</taxon>
        <taxon>Helicina</taxon>
        <taxon>Arionoidea</taxon>
        <taxon>Arionidae</taxon>
        <taxon>Arion</taxon>
    </lineage>
</organism>
<sequence length="51" mass="6021">DRHSRSERCQSNYFRLMSDPENGRRFRVSVGEIKDAVQWENNRAPGPDGIW</sequence>
<reference evidence="1" key="1">
    <citation type="submission" date="2014-12" db="EMBL/GenBank/DDBJ databases">
        <title>Insight into the proteome of Arion vulgaris.</title>
        <authorList>
            <person name="Aradska J."/>
            <person name="Bulat T."/>
            <person name="Smidak R."/>
            <person name="Sarate P."/>
            <person name="Gangsoo J."/>
            <person name="Sialana F."/>
            <person name="Bilban M."/>
            <person name="Lubec G."/>
        </authorList>
    </citation>
    <scope>NUCLEOTIDE SEQUENCE</scope>
    <source>
        <tissue evidence="1">Skin</tissue>
    </source>
</reference>
<protein>
    <submittedName>
        <fullName evidence="1">Uncharacterized protein</fullName>
    </submittedName>
</protein>
<evidence type="ECO:0000313" key="1">
    <source>
        <dbReference type="EMBL" id="CEK99285.1"/>
    </source>
</evidence>
<dbReference type="EMBL" id="HACG01052414">
    <property type="protein sequence ID" value="CEK99285.1"/>
    <property type="molecule type" value="Transcribed_RNA"/>
</dbReference>
<name>A0A0B7C495_9EUPU</name>
<accession>A0A0B7C495</accession>
<dbReference type="AlphaFoldDB" id="A0A0B7C495"/>
<feature type="non-terminal residue" evidence="1">
    <location>
        <position position="1"/>
    </location>
</feature>
<proteinExistence type="predicted"/>
<gene>
    <name evidence="1" type="primary">ORF220898</name>
</gene>